<name>A0A7X0NJF3_9GAMM</name>
<keyword evidence="1" id="KW-0240">DNA-directed RNA polymerase</keyword>
<sequence>MRKQALSLEEYAKSLSKRDEAINAAYLSGAYTLKEVGDFFKLHYSRVSKIVAKSKT</sequence>
<dbReference type="Proteomes" id="UP000537141">
    <property type="component" value="Unassembled WGS sequence"/>
</dbReference>
<dbReference type="AlphaFoldDB" id="A0A7X0NJF3"/>
<keyword evidence="2" id="KW-1185">Reference proteome</keyword>
<accession>A0A7X0NJF3</accession>
<comment type="caution">
    <text evidence="1">The sequence shown here is derived from an EMBL/GenBank/DDBJ whole genome shotgun (WGS) entry which is preliminary data.</text>
</comment>
<evidence type="ECO:0000313" key="2">
    <source>
        <dbReference type="Proteomes" id="UP000537141"/>
    </source>
</evidence>
<proteinExistence type="predicted"/>
<evidence type="ECO:0000313" key="1">
    <source>
        <dbReference type="EMBL" id="MBB6544511.1"/>
    </source>
</evidence>
<organism evidence="1 2">
    <name type="scientific">Thalassotalea piscium</name>
    <dbReference type="NCBI Taxonomy" id="1230533"/>
    <lineage>
        <taxon>Bacteria</taxon>
        <taxon>Pseudomonadati</taxon>
        <taxon>Pseudomonadota</taxon>
        <taxon>Gammaproteobacteria</taxon>
        <taxon>Alteromonadales</taxon>
        <taxon>Colwelliaceae</taxon>
        <taxon>Thalassotalea</taxon>
    </lineage>
</organism>
<reference evidence="1 2" key="1">
    <citation type="submission" date="2020-08" db="EMBL/GenBank/DDBJ databases">
        <title>Genomic Encyclopedia of Type Strains, Phase IV (KMG-IV): sequencing the most valuable type-strain genomes for metagenomic binning, comparative biology and taxonomic classification.</title>
        <authorList>
            <person name="Goeker M."/>
        </authorList>
    </citation>
    <scope>NUCLEOTIDE SEQUENCE [LARGE SCALE GENOMIC DNA]</scope>
    <source>
        <strain evidence="1 2">DSM 26287</strain>
    </source>
</reference>
<dbReference type="GO" id="GO:0000428">
    <property type="term" value="C:DNA-directed RNA polymerase complex"/>
    <property type="evidence" value="ECO:0007669"/>
    <property type="project" value="UniProtKB-KW"/>
</dbReference>
<keyword evidence="1" id="KW-0804">Transcription</keyword>
<dbReference type="EMBL" id="JACHHU010000031">
    <property type="protein sequence ID" value="MBB6544511.1"/>
    <property type="molecule type" value="Genomic_DNA"/>
</dbReference>
<protein>
    <submittedName>
        <fullName evidence="1">DNA-directed RNA polymerase specialized sigma subunit</fullName>
    </submittedName>
</protein>
<gene>
    <name evidence="1" type="ORF">HNQ55_003044</name>
</gene>
<dbReference type="RefSeq" id="WP_184425695.1">
    <property type="nucleotide sequence ID" value="NZ_JACHHU010000031.1"/>
</dbReference>